<reference evidence="1 2" key="1">
    <citation type="submission" date="2021-06" db="EMBL/GenBank/DDBJ databases">
        <title>Caerostris darwini draft genome.</title>
        <authorList>
            <person name="Kono N."/>
            <person name="Arakawa K."/>
        </authorList>
    </citation>
    <scope>NUCLEOTIDE SEQUENCE [LARGE SCALE GENOMIC DNA]</scope>
</reference>
<evidence type="ECO:0000313" key="2">
    <source>
        <dbReference type="Proteomes" id="UP001054837"/>
    </source>
</evidence>
<gene>
    <name evidence="1" type="ORF">CDAR_13311</name>
</gene>
<evidence type="ECO:0000313" key="1">
    <source>
        <dbReference type="EMBL" id="GIY15354.1"/>
    </source>
</evidence>
<name>A0AAV4R419_9ARAC</name>
<accession>A0AAV4R419</accession>
<dbReference type="Proteomes" id="UP001054837">
    <property type="component" value="Unassembled WGS sequence"/>
</dbReference>
<comment type="caution">
    <text evidence="1">The sequence shown here is derived from an EMBL/GenBank/DDBJ whole genome shotgun (WGS) entry which is preliminary data.</text>
</comment>
<organism evidence="1 2">
    <name type="scientific">Caerostris darwini</name>
    <dbReference type="NCBI Taxonomy" id="1538125"/>
    <lineage>
        <taxon>Eukaryota</taxon>
        <taxon>Metazoa</taxon>
        <taxon>Ecdysozoa</taxon>
        <taxon>Arthropoda</taxon>
        <taxon>Chelicerata</taxon>
        <taxon>Arachnida</taxon>
        <taxon>Araneae</taxon>
        <taxon>Araneomorphae</taxon>
        <taxon>Entelegynae</taxon>
        <taxon>Araneoidea</taxon>
        <taxon>Araneidae</taxon>
        <taxon>Caerostris</taxon>
    </lineage>
</organism>
<sequence length="78" mass="9165">MSRKDDSFKIVIKDKTKDDVLSIIIFDLYRPLGKSLSHVPPKDGNRERCAKMTPLKCSPEERENRRWSSLMIFARNRV</sequence>
<keyword evidence="2" id="KW-1185">Reference proteome</keyword>
<protein>
    <submittedName>
        <fullName evidence="1">Uncharacterized protein</fullName>
    </submittedName>
</protein>
<dbReference type="AlphaFoldDB" id="A0AAV4R419"/>
<proteinExistence type="predicted"/>
<dbReference type="EMBL" id="BPLQ01005519">
    <property type="protein sequence ID" value="GIY15354.1"/>
    <property type="molecule type" value="Genomic_DNA"/>
</dbReference>